<protein>
    <submittedName>
        <fullName evidence="2">Uncharacterized protein</fullName>
    </submittedName>
</protein>
<accession>A0A9P5PEI5</accession>
<organism evidence="2 3">
    <name type="scientific">Rhodocollybia butyracea</name>
    <dbReference type="NCBI Taxonomy" id="206335"/>
    <lineage>
        <taxon>Eukaryota</taxon>
        <taxon>Fungi</taxon>
        <taxon>Dikarya</taxon>
        <taxon>Basidiomycota</taxon>
        <taxon>Agaricomycotina</taxon>
        <taxon>Agaricomycetes</taxon>
        <taxon>Agaricomycetidae</taxon>
        <taxon>Agaricales</taxon>
        <taxon>Marasmiineae</taxon>
        <taxon>Omphalotaceae</taxon>
        <taxon>Rhodocollybia</taxon>
    </lineage>
</organism>
<sequence>MSSGLIVFLMMIVSAVSYDVDTDGVKVTVLASIKSTFRMYKGRASVVQLFAHLTTHESSLLFDIHYTQPRYNPSTKANVVHHSGFVLPTL</sequence>
<gene>
    <name evidence="2" type="ORF">BDP27DRAFT_1427952</name>
</gene>
<reference evidence="2" key="1">
    <citation type="submission" date="2020-11" db="EMBL/GenBank/DDBJ databases">
        <authorList>
            <consortium name="DOE Joint Genome Institute"/>
            <person name="Ahrendt S."/>
            <person name="Riley R."/>
            <person name="Andreopoulos W."/>
            <person name="Labutti K."/>
            <person name="Pangilinan J."/>
            <person name="Ruiz-Duenas F.J."/>
            <person name="Barrasa J.M."/>
            <person name="Sanchez-Garcia M."/>
            <person name="Camarero S."/>
            <person name="Miyauchi S."/>
            <person name="Serrano A."/>
            <person name="Linde D."/>
            <person name="Babiker R."/>
            <person name="Drula E."/>
            <person name="Ayuso-Fernandez I."/>
            <person name="Pacheco R."/>
            <person name="Padilla G."/>
            <person name="Ferreira P."/>
            <person name="Barriuso J."/>
            <person name="Kellner H."/>
            <person name="Castanera R."/>
            <person name="Alfaro M."/>
            <person name="Ramirez L."/>
            <person name="Pisabarro A.G."/>
            <person name="Kuo A."/>
            <person name="Tritt A."/>
            <person name="Lipzen A."/>
            <person name="He G."/>
            <person name="Yan M."/>
            <person name="Ng V."/>
            <person name="Cullen D."/>
            <person name="Martin F."/>
            <person name="Rosso M.-N."/>
            <person name="Henrissat B."/>
            <person name="Hibbett D."/>
            <person name="Martinez A.T."/>
            <person name="Grigoriev I.V."/>
        </authorList>
    </citation>
    <scope>NUCLEOTIDE SEQUENCE</scope>
    <source>
        <strain evidence="2">AH 40177</strain>
    </source>
</reference>
<proteinExistence type="predicted"/>
<dbReference type="EMBL" id="JADNRY010000173">
    <property type="protein sequence ID" value="KAF9062393.1"/>
    <property type="molecule type" value="Genomic_DNA"/>
</dbReference>
<dbReference type="Proteomes" id="UP000772434">
    <property type="component" value="Unassembled WGS sequence"/>
</dbReference>
<feature type="signal peptide" evidence="1">
    <location>
        <begin position="1"/>
        <end position="17"/>
    </location>
</feature>
<dbReference type="AlphaFoldDB" id="A0A9P5PEI5"/>
<comment type="caution">
    <text evidence="2">The sequence shown here is derived from an EMBL/GenBank/DDBJ whole genome shotgun (WGS) entry which is preliminary data.</text>
</comment>
<evidence type="ECO:0000313" key="3">
    <source>
        <dbReference type="Proteomes" id="UP000772434"/>
    </source>
</evidence>
<name>A0A9P5PEI5_9AGAR</name>
<keyword evidence="1" id="KW-0732">Signal</keyword>
<evidence type="ECO:0000313" key="2">
    <source>
        <dbReference type="EMBL" id="KAF9062393.1"/>
    </source>
</evidence>
<keyword evidence="3" id="KW-1185">Reference proteome</keyword>
<evidence type="ECO:0000256" key="1">
    <source>
        <dbReference type="SAM" id="SignalP"/>
    </source>
</evidence>
<feature type="chain" id="PRO_5040514616" evidence="1">
    <location>
        <begin position="18"/>
        <end position="90"/>
    </location>
</feature>
<dbReference type="OrthoDB" id="1918at2759"/>